<organism evidence="3 4">
    <name type="scientific">Ulvibacterium marinum</name>
    <dbReference type="NCBI Taxonomy" id="2419782"/>
    <lineage>
        <taxon>Bacteria</taxon>
        <taxon>Pseudomonadati</taxon>
        <taxon>Bacteroidota</taxon>
        <taxon>Flavobacteriia</taxon>
        <taxon>Flavobacteriales</taxon>
        <taxon>Flavobacteriaceae</taxon>
        <taxon>Ulvibacterium</taxon>
    </lineage>
</organism>
<dbReference type="SUPFAM" id="SSF52172">
    <property type="entry name" value="CheY-like"/>
    <property type="match status" value="1"/>
</dbReference>
<keyword evidence="4" id="KW-1185">Reference proteome</keyword>
<dbReference type="GO" id="GO:0003677">
    <property type="term" value="F:DNA binding"/>
    <property type="evidence" value="ECO:0007669"/>
    <property type="project" value="UniProtKB-KW"/>
</dbReference>
<sequence>MKYVRILAIDDHEMTPLGYKYVLEDKDLGGFQVKMDVASNYEMGEESIRSSARGLKYDIILLDIRLFPTESHEPRSGEDLGILARELVPETKIVFMSSFSDNYRINSIFASVNPDGYMVKSEIDEKSLIAMVQTVVTNPPYYSAGALSAIRRKMANDVVLDEQDKKILYYLSIGTRTKDIGELISAANTTVESRKRQLKTLFGVENGNDLSLVEEAKKRGFL</sequence>
<protein>
    <submittedName>
        <fullName evidence="3">DNA-binding response regulator</fullName>
    </submittedName>
</protein>
<proteinExistence type="predicted"/>
<dbReference type="OrthoDB" id="651456at2"/>
<comment type="caution">
    <text evidence="3">The sequence shown here is derived from an EMBL/GenBank/DDBJ whole genome shotgun (WGS) entry which is preliminary data.</text>
</comment>
<dbReference type="Proteomes" id="UP000276603">
    <property type="component" value="Unassembled WGS sequence"/>
</dbReference>
<dbReference type="InterPro" id="IPR011006">
    <property type="entry name" value="CheY-like_superfamily"/>
</dbReference>
<evidence type="ECO:0000259" key="2">
    <source>
        <dbReference type="PROSITE" id="PS50110"/>
    </source>
</evidence>
<dbReference type="RefSeq" id="WP_120711641.1">
    <property type="nucleotide sequence ID" value="NZ_RBCJ01000002.1"/>
</dbReference>
<dbReference type="GO" id="GO:0000160">
    <property type="term" value="P:phosphorelay signal transduction system"/>
    <property type="evidence" value="ECO:0007669"/>
    <property type="project" value="InterPro"/>
</dbReference>
<accession>A0A3B0CA76</accession>
<dbReference type="Gene3D" id="3.40.50.2300">
    <property type="match status" value="1"/>
</dbReference>
<dbReference type="InterPro" id="IPR001789">
    <property type="entry name" value="Sig_transdc_resp-reg_receiver"/>
</dbReference>
<reference evidence="3 4" key="1">
    <citation type="submission" date="2018-10" db="EMBL/GenBank/DDBJ databases">
        <title>Ulvibacterium marinum gen. nov., sp. nov., a novel marine bacterium of the family Flavobacteriaceae, isolated from a culture of the green alga Ulva prolifera.</title>
        <authorList>
            <person name="Zhang Z."/>
        </authorList>
    </citation>
    <scope>NUCLEOTIDE SEQUENCE [LARGE SCALE GENOMIC DNA]</scope>
    <source>
        <strain evidence="3 4">CCMM003</strain>
    </source>
</reference>
<feature type="modified residue" description="4-aspartylphosphate" evidence="1">
    <location>
        <position position="63"/>
    </location>
</feature>
<evidence type="ECO:0000256" key="1">
    <source>
        <dbReference type="PROSITE-ProRule" id="PRU00169"/>
    </source>
</evidence>
<evidence type="ECO:0000313" key="3">
    <source>
        <dbReference type="EMBL" id="RKN81484.1"/>
    </source>
</evidence>
<keyword evidence="1" id="KW-0597">Phosphoprotein</keyword>
<evidence type="ECO:0000313" key="4">
    <source>
        <dbReference type="Proteomes" id="UP000276603"/>
    </source>
</evidence>
<keyword evidence="3" id="KW-0238">DNA-binding</keyword>
<name>A0A3B0CA76_9FLAO</name>
<feature type="domain" description="Response regulatory" evidence="2">
    <location>
        <begin position="5"/>
        <end position="135"/>
    </location>
</feature>
<gene>
    <name evidence="3" type="ORF">D7Z94_11240</name>
</gene>
<dbReference type="PROSITE" id="PS50110">
    <property type="entry name" value="RESPONSE_REGULATORY"/>
    <property type="match status" value="1"/>
</dbReference>
<dbReference type="AlphaFoldDB" id="A0A3B0CA76"/>
<dbReference type="EMBL" id="RBCJ01000002">
    <property type="protein sequence ID" value="RKN81484.1"/>
    <property type="molecule type" value="Genomic_DNA"/>
</dbReference>